<reference evidence="2" key="1">
    <citation type="submission" date="2023-03" db="EMBL/GenBank/DDBJ databases">
        <title>Edaphobacter sp.</title>
        <authorList>
            <person name="Huber K.J."/>
            <person name="Papendorf J."/>
            <person name="Pilke C."/>
            <person name="Bunk B."/>
            <person name="Sproeer C."/>
            <person name="Pester M."/>
        </authorList>
    </citation>
    <scope>NUCLEOTIDE SEQUENCE</scope>
    <source>
        <strain evidence="2">DSM 110680</strain>
    </source>
</reference>
<sequence length="219" mass="24704">MEEWRRLTTFYGEMGDIEIRDLAAQINDLTPNAQQILRDELKKRGIADTRPTRNIPSSDSDIGVHWDDGEDSDQDIDPDALERGAAEYTWKTGLCRCDSIDEAAQRGEMLRRAGIESWAQRPGSRFFVPWLEIGEGDIQLNVAADQLDQARAVIAQPIPQDIIDELKEREAAPAYQIPRCPRCKAEDPILESVEPSNNWLCESCGHTWSDPIPDQASEN</sequence>
<gene>
    <name evidence="2" type="ORF">P8935_06120</name>
</gene>
<evidence type="ECO:0000313" key="2">
    <source>
        <dbReference type="EMBL" id="XBH18888.1"/>
    </source>
</evidence>
<protein>
    <submittedName>
        <fullName evidence="2">Uncharacterized protein</fullName>
    </submittedName>
</protein>
<dbReference type="AlphaFoldDB" id="A0AAU7DNL8"/>
<dbReference type="RefSeq" id="WP_348264106.1">
    <property type="nucleotide sequence ID" value="NZ_CP121196.1"/>
</dbReference>
<feature type="compositionally biased region" description="Basic and acidic residues" evidence="1">
    <location>
        <begin position="40"/>
        <end position="51"/>
    </location>
</feature>
<accession>A0AAU7DNL8</accession>
<proteinExistence type="predicted"/>
<feature type="region of interest" description="Disordered" evidence="1">
    <location>
        <begin position="40"/>
        <end position="73"/>
    </location>
</feature>
<evidence type="ECO:0000256" key="1">
    <source>
        <dbReference type="SAM" id="MobiDB-lite"/>
    </source>
</evidence>
<name>A0AAU7DNL8_9BACT</name>
<organism evidence="2">
    <name type="scientific">Telmatobacter sp. DSM 110680</name>
    <dbReference type="NCBI Taxonomy" id="3036704"/>
    <lineage>
        <taxon>Bacteria</taxon>
        <taxon>Pseudomonadati</taxon>
        <taxon>Acidobacteriota</taxon>
        <taxon>Terriglobia</taxon>
        <taxon>Terriglobales</taxon>
        <taxon>Acidobacteriaceae</taxon>
        <taxon>Telmatobacter</taxon>
    </lineage>
</organism>
<dbReference type="EMBL" id="CP121196">
    <property type="protein sequence ID" value="XBH18888.1"/>
    <property type="molecule type" value="Genomic_DNA"/>
</dbReference>